<name>A0A855MFH1_9GAMM</name>
<gene>
    <name evidence="1" type="ORF">F131LOC_01167</name>
</gene>
<reference evidence="1" key="1">
    <citation type="submission" date="2017-12" db="EMBL/GenBank/DDBJ databases">
        <title>First report on the novel genomospecies/subspecies of Pectobacterium carotovorum in Russia.</title>
        <authorList>
            <person name="Shirshikov F.V."/>
            <person name="Miroshnikov K."/>
            <person name="Toshakov S.V."/>
            <person name="Kabanova A.P."/>
            <person name="Barannik A.P."/>
            <person name="Shneider M."/>
            <person name="Ignatov A.N."/>
            <person name="Miroshnikov K.A."/>
        </authorList>
    </citation>
    <scope>NUCLEOTIDE SEQUENCE [LARGE SCALE GENOMIC DNA]</scope>
    <source>
        <strain evidence="1">F131</strain>
    </source>
</reference>
<organism evidence="1">
    <name type="scientific">Pectobacterium versatile</name>
    <dbReference type="NCBI Taxonomy" id="2488639"/>
    <lineage>
        <taxon>Bacteria</taxon>
        <taxon>Pseudomonadati</taxon>
        <taxon>Pseudomonadota</taxon>
        <taxon>Gammaproteobacteria</taxon>
        <taxon>Enterobacterales</taxon>
        <taxon>Pectobacteriaceae</taxon>
        <taxon>Pectobacterium</taxon>
    </lineage>
</organism>
<comment type="caution">
    <text evidence="1">The sequence shown here is derived from an EMBL/GenBank/DDBJ whole genome shotgun (WGS) entry which is preliminary data.</text>
</comment>
<dbReference type="EMBL" id="PDVW01000004">
    <property type="protein sequence ID" value="POY51100.1"/>
    <property type="molecule type" value="Genomic_DNA"/>
</dbReference>
<dbReference type="AlphaFoldDB" id="A0A855MFH1"/>
<evidence type="ECO:0000313" key="1">
    <source>
        <dbReference type="EMBL" id="POY51100.1"/>
    </source>
</evidence>
<protein>
    <submittedName>
        <fullName evidence="1">Uncharacterized protein</fullName>
    </submittedName>
</protein>
<accession>A0A855MFH1</accession>
<sequence length="37" mass="4175">MLGGKAIRPASFILEESVLVQTVYWHRQPASGMRDET</sequence>
<proteinExistence type="predicted"/>